<dbReference type="VEuPathDB" id="ToxoDB:cyc_07737"/>
<comment type="caution">
    <text evidence="5">The sequence shown here is derived from an EMBL/GenBank/DDBJ whole genome shotgun (WGS) entry which is preliminary data.</text>
</comment>
<organism evidence="5 6">
    <name type="scientific">Cyclospora cayetanensis</name>
    <dbReference type="NCBI Taxonomy" id="88456"/>
    <lineage>
        <taxon>Eukaryota</taxon>
        <taxon>Sar</taxon>
        <taxon>Alveolata</taxon>
        <taxon>Apicomplexa</taxon>
        <taxon>Conoidasida</taxon>
        <taxon>Coccidia</taxon>
        <taxon>Eucoccidiorida</taxon>
        <taxon>Eimeriorina</taxon>
        <taxon>Eimeriidae</taxon>
        <taxon>Cyclospora</taxon>
    </lineage>
</organism>
<dbReference type="InParanoid" id="A0A1D3CZJ7"/>
<dbReference type="GO" id="GO:0071013">
    <property type="term" value="C:catalytic step 2 spliceosome"/>
    <property type="evidence" value="ECO:0007669"/>
    <property type="project" value="TreeGrafter"/>
</dbReference>
<keyword evidence="6" id="KW-1185">Reference proteome</keyword>
<dbReference type="AlphaFoldDB" id="A0A1D3CZJ7"/>
<reference evidence="5 6" key="1">
    <citation type="journal article" date="2016" name="BMC Genomics">
        <title>Comparative genomics reveals Cyclospora cayetanensis possesses coccidia-like metabolism and invasion components but unique surface antigens.</title>
        <authorList>
            <person name="Liu S."/>
            <person name="Wang L."/>
            <person name="Zheng H."/>
            <person name="Xu Z."/>
            <person name="Roellig D.M."/>
            <person name="Li N."/>
            <person name="Frace M.A."/>
            <person name="Tang K."/>
            <person name="Arrowood M.J."/>
            <person name="Moss D.M."/>
            <person name="Zhang L."/>
            <person name="Feng Y."/>
            <person name="Xiao L."/>
        </authorList>
    </citation>
    <scope>NUCLEOTIDE SEQUENCE [LARGE SCALE GENOMIC DNA]</scope>
    <source>
        <strain evidence="5 6">CHN_HEN01</strain>
    </source>
</reference>
<name>A0A1D3CZJ7_9EIME</name>
<gene>
    <name evidence="5" type="ORF">cyc_07737</name>
</gene>
<protein>
    <submittedName>
        <fullName evidence="5">Cwf15 cwc15 cell cycle control</fullName>
    </submittedName>
</protein>
<dbReference type="GO" id="GO:0003723">
    <property type="term" value="F:RNA binding"/>
    <property type="evidence" value="ECO:0007669"/>
    <property type="project" value="TreeGrafter"/>
</dbReference>
<dbReference type="Pfam" id="PF04889">
    <property type="entry name" value="Cwf_Cwc_15"/>
    <property type="match status" value="1"/>
</dbReference>
<feature type="compositionally biased region" description="Gly residues" evidence="4">
    <location>
        <begin position="29"/>
        <end position="38"/>
    </location>
</feature>
<proteinExistence type="inferred from homology"/>
<sequence length="84" mass="9859">MQARELEEQRKAEQQERMLRANPLLLNQGGSGQEGGDTGPLKRRWDDEVVFKNQAKNLPAPKKHFINDPVRSEFHKKFLQRYID</sequence>
<keyword evidence="2" id="KW-0507">mRNA processing</keyword>
<feature type="compositionally biased region" description="Basic and acidic residues" evidence="4">
    <location>
        <begin position="1"/>
        <end position="19"/>
    </location>
</feature>
<keyword evidence="3" id="KW-0508">mRNA splicing</keyword>
<evidence type="ECO:0000256" key="3">
    <source>
        <dbReference type="ARBA" id="ARBA00023187"/>
    </source>
</evidence>
<dbReference type="PANTHER" id="PTHR12718">
    <property type="entry name" value="CELL CYCLE CONTROL PROTEIN CWF15"/>
    <property type="match status" value="1"/>
</dbReference>
<accession>A0A1D3CZJ7</accession>
<dbReference type="Proteomes" id="UP000095192">
    <property type="component" value="Unassembled WGS sequence"/>
</dbReference>
<dbReference type="PANTHER" id="PTHR12718:SF2">
    <property type="entry name" value="SPLICEOSOME-ASSOCIATED PROTEIN CWC15 HOMOLOG"/>
    <property type="match status" value="1"/>
</dbReference>
<evidence type="ECO:0000256" key="4">
    <source>
        <dbReference type="SAM" id="MobiDB-lite"/>
    </source>
</evidence>
<dbReference type="EMBL" id="JROU02001393">
    <property type="protein sequence ID" value="OEH76620.1"/>
    <property type="molecule type" value="Genomic_DNA"/>
</dbReference>
<evidence type="ECO:0000313" key="6">
    <source>
        <dbReference type="Proteomes" id="UP000095192"/>
    </source>
</evidence>
<dbReference type="GO" id="GO:0045292">
    <property type="term" value="P:mRNA cis splicing, via spliceosome"/>
    <property type="evidence" value="ECO:0007669"/>
    <property type="project" value="TreeGrafter"/>
</dbReference>
<comment type="similarity">
    <text evidence="1">Belongs to the CWC15 family.</text>
</comment>
<evidence type="ECO:0000256" key="2">
    <source>
        <dbReference type="ARBA" id="ARBA00022664"/>
    </source>
</evidence>
<dbReference type="InterPro" id="IPR006973">
    <property type="entry name" value="Cwf_Cwc_15"/>
</dbReference>
<evidence type="ECO:0000256" key="1">
    <source>
        <dbReference type="ARBA" id="ARBA00006644"/>
    </source>
</evidence>
<feature type="region of interest" description="Disordered" evidence="4">
    <location>
        <begin position="1"/>
        <end position="43"/>
    </location>
</feature>
<evidence type="ECO:0000313" key="5">
    <source>
        <dbReference type="EMBL" id="OEH76620.1"/>
    </source>
</evidence>